<evidence type="ECO:0000256" key="3">
    <source>
        <dbReference type="ARBA" id="ARBA00012438"/>
    </source>
</evidence>
<dbReference type="EC" id="2.7.13.3" evidence="3"/>
<dbReference type="PANTHER" id="PTHR42878:SF7">
    <property type="entry name" value="SENSOR HISTIDINE KINASE GLRK"/>
    <property type="match status" value="1"/>
</dbReference>
<dbReference type="InterPro" id="IPR004358">
    <property type="entry name" value="Sig_transdc_His_kin-like_C"/>
</dbReference>
<dbReference type="InterPro" id="IPR003594">
    <property type="entry name" value="HATPase_dom"/>
</dbReference>
<dbReference type="STRING" id="1073996.SAMN05444271_102127"/>
<evidence type="ECO:0000256" key="11">
    <source>
        <dbReference type="ARBA" id="ARBA00023136"/>
    </source>
</evidence>
<organism evidence="14 15">
    <name type="scientific">Halohasta litchfieldiae</name>
    <dbReference type="NCBI Taxonomy" id="1073996"/>
    <lineage>
        <taxon>Archaea</taxon>
        <taxon>Methanobacteriati</taxon>
        <taxon>Methanobacteriota</taxon>
        <taxon>Stenosarchaea group</taxon>
        <taxon>Halobacteria</taxon>
        <taxon>Halobacteriales</taxon>
        <taxon>Haloferacaceae</taxon>
        <taxon>Halohasta</taxon>
    </lineage>
</organism>
<dbReference type="InterPro" id="IPR050351">
    <property type="entry name" value="BphY/WalK/GraS-like"/>
</dbReference>
<dbReference type="InterPro" id="IPR036890">
    <property type="entry name" value="HATPase_C_sf"/>
</dbReference>
<dbReference type="PANTHER" id="PTHR42878">
    <property type="entry name" value="TWO-COMPONENT HISTIDINE KINASE"/>
    <property type="match status" value="1"/>
</dbReference>
<dbReference type="Pfam" id="PF00989">
    <property type="entry name" value="PAS"/>
    <property type="match status" value="1"/>
</dbReference>
<evidence type="ECO:0000256" key="6">
    <source>
        <dbReference type="ARBA" id="ARBA00022741"/>
    </source>
</evidence>
<keyword evidence="6" id="KW-0547">Nucleotide-binding</keyword>
<dbReference type="Gene3D" id="3.30.450.20">
    <property type="entry name" value="PAS domain"/>
    <property type="match status" value="1"/>
</dbReference>
<dbReference type="InterPro" id="IPR005467">
    <property type="entry name" value="His_kinase_dom"/>
</dbReference>
<evidence type="ECO:0000256" key="8">
    <source>
        <dbReference type="ARBA" id="ARBA00022840"/>
    </source>
</evidence>
<keyword evidence="4" id="KW-0808">Transferase</keyword>
<dbReference type="InterPro" id="IPR035965">
    <property type="entry name" value="PAS-like_dom_sf"/>
</dbReference>
<name>A0A1H6RHQ7_9EURY</name>
<proteinExistence type="predicted"/>
<evidence type="ECO:0000256" key="7">
    <source>
        <dbReference type="ARBA" id="ARBA00022777"/>
    </source>
</evidence>
<accession>A0A2H4Q5P8</accession>
<dbReference type="GO" id="GO:0016020">
    <property type="term" value="C:membrane"/>
    <property type="evidence" value="ECO:0007669"/>
    <property type="project" value="UniProtKB-SubCell"/>
</dbReference>
<dbReference type="GO" id="GO:0006355">
    <property type="term" value="P:regulation of DNA-templated transcription"/>
    <property type="evidence" value="ECO:0007669"/>
    <property type="project" value="InterPro"/>
</dbReference>
<comment type="subcellular location">
    <subcellularLocation>
        <location evidence="2">Membrane</location>
        <topology evidence="2">Multi-pass membrane protein</topology>
    </subcellularLocation>
</comment>
<dbReference type="SMART" id="SM00387">
    <property type="entry name" value="HATPase_c"/>
    <property type="match status" value="1"/>
</dbReference>
<keyword evidence="7" id="KW-0418">Kinase</keyword>
<keyword evidence="8" id="KW-0067">ATP-binding</keyword>
<evidence type="ECO:0000256" key="5">
    <source>
        <dbReference type="ARBA" id="ARBA00022692"/>
    </source>
</evidence>
<evidence type="ECO:0000256" key="9">
    <source>
        <dbReference type="ARBA" id="ARBA00022989"/>
    </source>
</evidence>
<dbReference type="GO" id="GO:0007234">
    <property type="term" value="P:osmosensory signaling via phosphorelay pathway"/>
    <property type="evidence" value="ECO:0007669"/>
    <property type="project" value="TreeGrafter"/>
</dbReference>
<dbReference type="InterPro" id="IPR000014">
    <property type="entry name" value="PAS"/>
</dbReference>
<gene>
    <name evidence="14" type="ORF">SAMN05444271_102127</name>
</gene>
<evidence type="ECO:0000259" key="12">
    <source>
        <dbReference type="PROSITE" id="PS50109"/>
    </source>
</evidence>
<sequence length="339" mass="37742">MHSTHQHSEGCFRHLFEELEDAVVKFELVDGEPIIVHPNSAFVDVFGYDSETVIGEPLNELIVPATRREEAAQFDQRTQDGESNAAIVKRMTDEGERKFVYRGIPYKDRYGFAIYSDITDELQRERHLEVLHRVLRHNLRNDLTVVLGMATDIIESTDEEHTRRAAQKIKQKASDLSQLSDEANTIEKVLGETVTVGPVELKPLVNDVIADCNARFESASITTEVPAGLCVSANDKLQIVVRSLLDNAIRHNDTSNPQATVTATELDSTVELEVVDNGPGIPKAEQRLITGDQEITPLNHGSGLGLWLVKWIVDAYGGHLDIETSKSDGSIVRIRLTQE</sequence>
<evidence type="ECO:0000313" key="14">
    <source>
        <dbReference type="EMBL" id="SEI53986.1"/>
    </source>
</evidence>
<feature type="domain" description="PAS" evidence="13">
    <location>
        <begin position="8"/>
        <end position="81"/>
    </location>
</feature>
<dbReference type="PROSITE" id="PS50112">
    <property type="entry name" value="PAS"/>
    <property type="match status" value="1"/>
</dbReference>
<dbReference type="CDD" id="cd00075">
    <property type="entry name" value="HATPase"/>
    <property type="match status" value="1"/>
</dbReference>
<dbReference type="InterPro" id="IPR013767">
    <property type="entry name" value="PAS_fold"/>
</dbReference>
<dbReference type="OrthoDB" id="342253at2157"/>
<dbReference type="Gene3D" id="3.30.565.10">
    <property type="entry name" value="Histidine kinase-like ATPase, C-terminal domain"/>
    <property type="match status" value="1"/>
</dbReference>
<dbReference type="GO" id="GO:0005524">
    <property type="term" value="F:ATP binding"/>
    <property type="evidence" value="ECO:0007669"/>
    <property type="project" value="UniProtKB-KW"/>
</dbReference>
<reference evidence="14 15" key="1">
    <citation type="submission" date="2016-10" db="EMBL/GenBank/DDBJ databases">
        <authorList>
            <person name="de Groot N.N."/>
        </authorList>
    </citation>
    <scope>NUCLEOTIDE SEQUENCE [LARGE SCALE GENOMIC DNA]</scope>
    <source>
        <strain evidence="14 15">DSM 22187</strain>
    </source>
</reference>
<dbReference type="PRINTS" id="PR00344">
    <property type="entry name" value="BCTRLSENSOR"/>
</dbReference>
<dbReference type="RefSeq" id="WP_089670893.1">
    <property type="nucleotide sequence ID" value="NZ_CP024845.1"/>
</dbReference>
<protein>
    <recommendedName>
        <fullName evidence="3">histidine kinase</fullName>
        <ecNumber evidence="3">2.7.13.3</ecNumber>
    </recommendedName>
</protein>
<dbReference type="SUPFAM" id="SSF55874">
    <property type="entry name" value="ATPase domain of HSP90 chaperone/DNA topoisomerase II/histidine kinase"/>
    <property type="match status" value="1"/>
</dbReference>
<dbReference type="EMBL" id="FNYR01000002">
    <property type="protein sequence ID" value="SEI53986.1"/>
    <property type="molecule type" value="Genomic_DNA"/>
</dbReference>
<evidence type="ECO:0000313" key="15">
    <source>
        <dbReference type="Proteomes" id="UP000198888"/>
    </source>
</evidence>
<accession>A0A1H6RHQ7</accession>
<evidence type="ECO:0000256" key="2">
    <source>
        <dbReference type="ARBA" id="ARBA00004141"/>
    </source>
</evidence>
<dbReference type="KEGG" id="hae:halTADL_3000"/>
<dbReference type="GO" id="GO:0030295">
    <property type="term" value="F:protein kinase activator activity"/>
    <property type="evidence" value="ECO:0007669"/>
    <property type="project" value="TreeGrafter"/>
</dbReference>
<dbReference type="AlphaFoldDB" id="A0A1H6RHQ7"/>
<dbReference type="GeneID" id="35003768"/>
<keyword evidence="11" id="KW-0472">Membrane</keyword>
<dbReference type="SUPFAM" id="SSF55785">
    <property type="entry name" value="PYP-like sensor domain (PAS domain)"/>
    <property type="match status" value="1"/>
</dbReference>
<keyword evidence="10" id="KW-0902">Two-component regulatory system</keyword>
<dbReference type="Proteomes" id="UP000198888">
    <property type="component" value="Unassembled WGS sequence"/>
</dbReference>
<evidence type="ECO:0000256" key="4">
    <source>
        <dbReference type="ARBA" id="ARBA00022679"/>
    </source>
</evidence>
<comment type="catalytic activity">
    <reaction evidence="1">
        <text>ATP + protein L-histidine = ADP + protein N-phospho-L-histidine.</text>
        <dbReference type="EC" id="2.7.13.3"/>
    </reaction>
</comment>
<evidence type="ECO:0000259" key="13">
    <source>
        <dbReference type="PROSITE" id="PS50112"/>
    </source>
</evidence>
<dbReference type="GO" id="GO:0004673">
    <property type="term" value="F:protein histidine kinase activity"/>
    <property type="evidence" value="ECO:0007669"/>
    <property type="project" value="UniProtKB-EC"/>
</dbReference>
<feature type="domain" description="Histidine kinase" evidence="12">
    <location>
        <begin position="134"/>
        <end position="339"/>
    </location>
</feature>
<keyword evidence="5" id="KW-0812">Transmembrane</keyword>
<evidence type="ECO:0000256" key="10">
    <source>
        <dbReference type="ARBA" id="ARBA00023012"/>
    </source>
</evidence>
<keyword evidence="9" id="KW-1133">Transmembrane helix</keyword>
<dbReference type="Pfam" id="PF02518">
    <property type="entry name" value="HATPase_c"/>
    <property type="match status" value="1"/>
</dbReference>
<keyword evidence="15" id="KW-1185">Reference proteome</keyword>
<dbReference type="PROSITE" id="PS50109">
    <property type="entry name" value="HIS_KIN"/>
    <property type="match status" value="1"/>
</dbReference>
<dbReference type="NCBIfam" id="TIGR00229">
    <property type="entry name" value="sensory_box"/>
    <property type="match status" value="1"/>
</dbReference>
<evidence type="ECO:0000256" key="1">
    <source>
        <dbReference type="ARBA" id="ARBA00000085"/>
    </source>
</evidence>
<dbReference type="GO" id="GO:0000156">
    <property type="term" value="F:phosphorelay response regulator activity"/>
    <property type="evidence" value="ECO:0007669"/>
    <property type="project" value="TreeGrafter"/>
</dbReference>